<organism evidence="2 3">
    <name type="scientific">Candidatus Staskawiczbacteria bacterium RIFOXYD1_FULL_32_13</name>
    <dbReference type="NCBI Taxonomy" id="1802234"/>
    <lineage>
        <taxon>Bacteria</taxon>
        <taxon>Candidatus Staskawicziibacteriota</taxon>
    </lineage>
</organism>
<feature type="transmembrane region" description="Helical" evidence="1">
    <location>
        <begin position="47"/>
        <end position="72"/>
    </location>
</feature>
<keyword evidence="1" id="KW-0812">Transmembrane</keyword>
<dbReference type="EMBL" id="MHPU01000003">
    <property type="protein sequence ID" value="OGZ89709.1"/>
    <property type="molecule type" value="Genomic_DNA"/>
</dbReference>
<accession>A0A1G2JRD0</accession>
<gene>
    <name evidence="2" type="ORF">A2561_00270</name>
</gene>
<proteinExistence type="predicted"/>
<sequence>MEEGIYFKDSLTLKQYIMNEARMPLFVFLFLIFSALMLLILGVIFSYVFAVFAVFMFIMSLFPVVAILLNYYGARNNIILKNDRLILPPFDFANRALRAFDGEGYFYDSKYNDFAVASFYNNINRVWRVFDKNEQELLDINKNQFNTQAFSNIGIFEVNIKALADIIQNYKNNDKLLDNLIKKCFVHRYVSYPQKAVGIEFKELKFKYPKLLAWEGKTPLNSIKNVFWNDFKNVVVYVSVSEPDKLVKEIEDRIKNNLKI</sequence>
<evidence type="ECO:0000313" key="3">
    <source>
        <dbReference type="Proteomes" id="UP000178935"/>
    </source>
</evidence>
<evidence type="ECO:0000256" key="1">
    <source>
        <dbReference type="SAM" id="Phobius"/>
    </source>
</evidence>
<feature type="transmembrane region" description="Helical" evidence="1">
    <location>
        <begin position="21"/>
        <end position="41"/>
    </location>
</feature>
<comment type="caution">
    <text evidence="2">The sequence shown here is derived from an EMBL/GenBank/DDBJ whole genome shotgun (WGS) entry which is preliminary data.</text>
</comment>
<name>A0A1G2JRD0_9BACT</name>
<reference evidence="2 3" key="1">
    <citation type="journal article" date="2016" name="Nat. Commun.">
        <title>Thousands of microbial genomes shed light on interconnected biogeochemical processes in an aquifer system.</title>
        <authorList>
            <person name="Anantharaman K."/>
            <person name="Brown C.T."/>
            <person name="Hug L.A."/>
            <person name="Sharon I."/>
            <person name="Castelle C.J."/>
            <person name="Probst A.J."/>
            <person name="Thomas B.C."/>
            <person name="Singh A."/>
            <person name="Wilkins M.J."/>
            <person name="Karaoz U."/>
            <person name="Brodie E.L."/>
            <person name="Williams K.H."/>
            <person name="Hubbard S.S."/>
            <person name="Banfield J.F."/>
        </authorList>
    </citation>
    <scope>NUCLEOTIDE SEQUENCE [LARGE SCALE GENOMIC DNA]</scope>
</reference>
<evidence type="ECO:0000313" key="2">
    <source>
        <dbReference type="EMBL" id="OGZ89709.1"/>
    </source>
</evidence>
<dbReference type="Proteomes" id="UP000178935">
    <property type="component" value="Unassembled WGS sequence"/>
</dbReference>
<keyword evidence="1" id="KW-0472">Membrane</keyword>
<protein>
    <submittedName>
        <fullName evidence="2">Uncharacterized protein</fullName>
    </submittedName>
</protein>
<keyword evidence="1" id="KW-1133">Transmembrane helix</keyword>
<dbReference type="AlphaFoldDB" id="A0A1G2JRD0"/>